<keyword evidence="14" id="KW-1185">Reference proteome</keyword>
<dbReference type="Gene3D" id="1.20.5.500">
    <property type="entry name" value="Single helix bin"/>
    <property type="match status" value="1"/>
</dbReference>
<evidence type="ECO:0000256" key="9">
    <source>
        <dbReference type="RuleBase" id="RU000685"/>
    </source>
</evidence>
<gene>
    <name evidence="13" type="primary">KRT20</name>
</gene>
<dbReference type="InterPro" id="IPR018039">
    <property type="entry name" value="IF_conserved"/>
</dbReference>
<dbReference type="InterPro" id="IPR002957">
    <property type="entry name" value="Keratin_I"/>
</dbReference>
<reference evidence="13" key="2">
    <citation type="submission" date="2025-08" db="UniProtKB">
        <authorList>
            <consortium name="Ensembl"/>
        </authorList>
    </citation>
    <scope>IDENTIFICATION</scope>
</reference>
<dbReference type="EMBL" id="AAQR03042876">
    <property type="status" value="NOT_ANNOTATED_CDS"/>
    <property type="molecule type" value="Genomic_DNA"/>
</dbReference>
<feature type="coiled-coil region" evidence="10">
    <location>
        <begin position="76"/>
        <end position="146"/>
    </location>
</feature>
<dbReference type="PROSITE" id="PS00226">
    <property type="entry name" value="IF_ROD_1"/>
    <property type="match status" value="1"/>
</dbReference>
<dbReference type="SUPFAM" id="SSF64593">
    <property type="entry name" value="Intermediate filament protein, coiled coil region"/>
    <property type="match status" value="2"/>
</dbReference>
<evidence type="ECO:0000313" key="14">
    <source>
        <dbReference type="Proteomes" id="UP000005225"/>
    </source>
</evidence>
<accession>H0WM35</accession>
<evidence type="ECO:0000256" key="6">
    <source>
        <dbReference type="ARBA" id="ARBA00040318"/>
    </source>
</evidence>
<dbReference type="EMBL" id="AAQR03042875">
    <property type="status" value="NOT_ANNOTATED_CDS"/>
    <property type="molecule type" value="Genomic_DNA"/>
</dbReference>
<dbReference type="PANTHER" id="PTHR23239:SF167">
    <property type="entry name" value="KERATIN, TYPE I CYTOSKELETAL 20"/>
    <property type="match status" value="1"/>
</dbReference>
<proteinExistence type="inferred from homology"/>
<dbReference type="FunFam" id="1.20.5.1160:FF:000002">
    <property type="entry name" value="Type I keratin 10"/>
    <property type="match status" value="1"/>
</dbReference>
<evidence type="ECO:0000256" key="3">
    <source>
        <dbReference type="ARBA" id="ARBA00023054"/>
    </source>
</evidence>
<dbReference type="eggNOG" id="ENOG502QUY3">
    <property type="taxonomic scope" value="Eukaryota"/>
</dbReference>
<name>H0WM35_OTOGA</name>
<evidence type="ECO:0000256" key="1">
    <source>
        <dbReference type="ARBA" id="ARBA00022744"/>
    </source>
</evidence>
<dbReference type="HOGENOM" id="CLU_012560_8_1_1"/>
<dbReference type="GO" id="GO:0005198">
    <property type="term" value="F:structural molecule activity"/>
    <property type="evidence" value="ECO:0007669"/>
    <property type="project" value="InterPro"/>
</dbReference>
<dbReference type="GO" id="GO:0005829">
    <property type="term" value="C:cytosol"/>
    <property type="evidence" value="ECO:0007669"/>
    <property type="project" value="Ensembl"/>
</dbReference>
<dbReference type="InterPro" id="IPR039008">
    <property type="entry name" value="IF_rod_dom"/>
</dbReference>
<feature type="domain" description="IF rod" evidence="12">
    <location>
        <begin position="72"/>
        <end position="383"/>
    </location>
</feature>
<dbReference type="Gene3D" id="1.20.5.1160">
    <property type="entry name" value="Vasodilator-stimulated phosphoprotein"/>
    <property type="match status" value="1"/>
</dbReference>
<dbReference type="AlphaFoldDB" id="H0WM35"/>
<evidence type="ECO:0000259" key="12">
    <source>
        <dbReference type="PROSITE" id="PS51842"/>
    </source>
</evidence>
<dbReference type="OMA" id="LGTIMNE"/>
<sequence>KDFSRRSFHQSLSLSTQGPSLSPSVRSMPPLWAAPSVYGGAGGYGTRISTSRSTASSHSIPTSVGGLLNGNEKTTMQNLNDRLASYLEKVRFLDQSNSKLEAQIKQWYETKAPSSGRDYSAYYKQIQELQNQIKDAQLHNARCVLQIDNTKLAVEDFRLKYETERAMHLTLKVDLQSLSKVFDDLTLHKTDLELQIEELNRDLAVLKKEHKEEVDGLQRHLGNTVNVEVDVAPGLNLSAIINEMRQKYEVMAQEYIQKAKEQFEMQIEDLQQEVTVSTEELKETEAQLKKLRNTSQSLEIELQSCYSVKTSLEHTLEETNVAYSGQLANLQARLNAVEDELMQVRGDAERQKAEYLTLLDVKIRLEQEIATYRRLLEGEDVKKRKNRMTEYQLNTLEEKDVKKTRKIKTLVQVQEVVDGKVVSSTVKEIKEMEENI</sequence>
<comment type="function">
    <text evidence="4">Plays a significant role in maintaining keratin filament organization in intestinal epithelia. When phosphorylated, plays a role in the secretion of mucin in the small intestine.</text>
</comment>
<dbReference type="STRING" id="30611.ENSOGAP00000002759"/>
<feature type="compositionally biased region" description="Polar residues" evidence="11">
    <location>
        <begin position="9"/>
        <end position="25"/>
    </location>
</feature>
<dbReference type="PROSITE" id="PS51842">
    <property type="entry name" value="IF_ROD_2"/>
    <property type="match status" value="1"/>
</dbReference>
<dbReference type="GO" id="GO:0009267">
    <property type="term" value="P:cellular response to starvation"/>
    <property type="evidence" value="ECO:0007669"/>
    <property type="project" value="Ensembl"/>
</dbReference>
<dbReference type="Gene3D" id="1.20.5.170">
    <property type="match status" value="1"/>
</dbReference>
<evidence type="ECO:0000256" key="7">
    <source>
        <dbReference type="ARBA" id="ARBA00041717"/>
    </source>
</evidence>
<reference evidence="13" key="3">
    <citation type="submission" date="2025-09" db="UniProtKB">
        <authorList>
            <consortium name="Ensembl"/>
        </authorList>
    </citation>
    <scope>IDENTIFICATION</scope>
</reference>
<dbReference type="Pfam" id="PF00038">
    <property type="entry name" value="Filament"/>
    <property type="match status" value="1"/>
</dbReference>
<dbReference type="FunFam" id="1.20.5.170:FF:000002">
    <property type="entry name" value="Type I keratin KA11"/>
    <property type="match status" value="1"/>
</dbReference>
<keyword evidence="3 10" id="KW-0175">Coiled coil</keyword>
<keyword evidence="2 9" id="KW-0403">Intermediate filament</keyword>
<feature type="coiled-coil region" evidence="10">
    <location>
        <begin position="182"/>
        <end position="216"/>
    </location>
</feature>
<dbReference type="GeneTree" id="ENSGT00940000161855"/>
<dbReference type="InParanoid" id="H0WM35"/>
<evidence type="ECO:0000256" key="10">
    <source>
        <dbReference type="SAM" id="Coils"/>
    </source>
</evidence>
<feature type="coiled-coil region" evidence="10">
    <location>
        <begin position="253"/>
        <end position="354"/>
    </location>
</feature>
<protein>
    <recommendedName>
        <fullName evidence="6">Keratin, type I cytoskeletal 20</fullName>
    </recommendedName>
    <alternativeName>
        <fullName evidence="7">Cytokeratin-20</fullName>
    </alternativeName>
    <alternativeName>
        <fullName evidence="8">Keratin-20</fullName>
    </alternativeName>
</protein>
<evidence type="ECO:0000313" key="13">
    <source>
        <dbReference type="Ensembl" id="ENSOGAP00000002759.2"/>
    </source>
</evidence>
<dbReference type="GO" id="GO:0030855">
    <property type="term" value="P:epithelial cell differentiation"/>
    <property type="evidence" value="ECO:0007669"/>
    <property type="project" value="TreeGrafter"/>
</dbReference>
<dbReference type="Proteomes" id="UP000005225">
    <property type="component" value="Unassembled WGS sequence"/>
</dbReference>
<keyword evidence="1" id="KW-0416">Keratin</keyword>
<dbReference type="SMART" id="SM01391">
    <property type="entry name" value="Filament"/>
    <property type="match status" value="1"/>
</dbReference>
<dbReference type="PRINTS" id="PR01248">
    <property type="entry name" value="TYPE1KERATIN"/>
</dbReference>
<dbReference type="GO" id="GO:0005882">
    <property type="term" value="C:intermediate filament"/>
    <property type="evidence" value="ECO:0007669"/>
    <property type="project" value="UniProtKB-KW"/>
</dbReference>
<dbReference type="Ensembl" id="ENSOGAT00000003081.2">
    <property type="protein sequence ID" value="ENSOGAP00000002759.2"/>
    <property type="gene ID" value="ENSOGAG00000003079.2"/>
</dbReference>
<dbReference type="FunCoup" id="H0WM35">
    <property type="interactions" value="143"/>
</dbReference>
<feature type="region of interest" description="Disordered" evidence="11">
    <location>
        <begin position="1"/>
        <end position="26"/>
    </location>
</feature>
<evidence type="ECO:0000256" key="5">
    <source>
        <dbReference type="ARBA" id="ARBA00038712"/>
    </source>
</evidence>
<organism evidence="13 14">
    <name type="scientific">Otolemur garnettii</name>
    <name type="common">Small-eared galago</name>
    <name type="synonym">Garnett's greater bushbaby</name>
    <dbReference type="NCBI Taxonomy" id="30611"/>
    <lineage>
        <taxon>Eukaryota</taxon>
        <taxon>Metazoa</taxon>
        <taxon>Chordata</taxon>
        <taxon>Craniata</taxon>
        <taxon>Vertebrata</taxon>
        <taxon>Euteleostomi</taxon>
        <taxon>Mammalia</taxon>
        <taxon>Eutheria</taxon>
        <taxon>Euarchontoglires</taxon>
        <taxon>Primates</taxon>
        <taxon>Strepsirrhini</taxon>
        <taxon>Lorisiformes</taxon>
        <taxon>Galagidae</taxon>
        <taxon>Otolemur</taxon>
    </lineage>
</organism>
<evidence type="ECO:0000256" key="8">
    <source>
        <dbReference type="ARBA" id="ARBA00042487"/>
    </source>
</evidence>
<dbReference type="GO" id="GO:0050708">
    <property type="term" value="P:regulation of protein secretion"/>
    <property type="evidence" value="ECO:0007669"/>
    <property type="project" value="Ensembl"/>
</dbReference>
<reference evidence="14" key="1">
    <citation type="submission" date="2011-03" db="EMBL/GenBank/DDBJ databases">
        <title>Version 3 of the genome sequence of Otolemur garnettii (Bushbaby).</title>
        <authorList>
            <consortium name="The Broad Institute Genome Sequencing Platform"/>
            <person name="Di Palma F."/>
            <person name="Johnson J."/>
            <person name="Lander E.S."/>
            <person name="Lindblad-Toh K."/>
            <person name="Jaffe D.B."/>
            <person name="Gnerre S."/>
            <person name="MacCallum I."/>
            <person name="Przybylski D."/>
            <person name="Ribeiro F.J."/>
            <person name="Burton J.N."/>
            <person name="Walker B.J."/>
            <person name="Sharpe T."/>
            <person name="Hall G."/>
        </authorList>
    </citation>
    <scope>NUCLEOTIDE SEQUENCE [LARGE SCALE GENOMIC DNA]</scope>
</reference>
<evidence type="ECO:0000256" key="11">
    <source>
        <dbReference type="SAM" id="MobiDB-lite"/>
    </source>
</evidence>
<comment type="subunit">
    <text evidence="5">Heterotetramer of two type I and two type II keratins. Associates with KRT8.</text>
</comment>
<evidence type="ECO:0000256" key="2">
    <source>
        <dbReference type="ARBA" id="ARBA00022754"/>
    </source>
</evidence>
<dbReference type="PANTHER" id="PTHR23239">
    <property type="entry name" value="INTERMEDIATE FILAMENT"/>
    <property type="match status" value="1"/>
</dbReference>
<evidence type="ECO:0000256" key="4">
    <source>
        <dbReference type="ARBA" id="ARBA00037685"/>
    </source>
</evidence>
<dbReference type="GO" id="GO:0045109">
    <property type="term" value="P:intermediate filament organization"/>
    <property type="evidence" value="ECO:0007669"/>
    <property type="project" value="Ensembl"/>
</dbReference>
<comment type="similarity">
    <text evidence="9">Belongs to the intermediate filament family.</text>
</comment>